<evidence type="ECO:0000256" key="9">
    <source>
        <dbReference type="ARBA" id="ARBA00023004"/>
    </source>
</evidence>
<dbReference type="GO" id="GO:0046872">
    <property type="term" value="F:metal ion binding"/>
    <property type="evidence" value="ECO:0007669"/>
    <property type="project" value="UniProtKB-KW"/>
</dbReference>
<dbReference type="PANTHER" id="PTHR10978">
    <property type="entry name" value="SUCCINATE DEHYDROGENASE CYTOCHROME B560 SUBUNIT"/>
    <property type="match status" value="1"/>
</dbReference>
<feature type="transmembrane region" description="Helical" evidence="13">
    <location>
        <begin position="65"/>
        <end position="86"/>
    </location>
</feature>
<feature type="transmembrane region" description="Helical" evidence="13">
    <location>
        <begin position="107"/>
        <end position="129"/>
    </location>
</feature>
<keyword evidence="5 12" id="KW-0349">Heme</keyword>
<dbReference type="GO" id="GO:0016020">
    <property type="term" value="C:membrane"/>
    <property type="evidence" value="ECO:0007669"/>
    <property type="project" value="UniProtKB-SubCell"/>
</dbReference>
<dbReference type="NCBIfam" id="TIGR02970">
    <property type="entry name" value="succ_dehyd_cytB"/>
    <property type="match status" value="1"/>
</dbReference>
<dbReference type="Pfam" id="PF01127">
    <property type="entry name" value="Sdh_cyt"/>
    <property type="match status" value="1"/>
</dbReference>
<feature type="transmembrane region" description="Helical" evidence="13">
    <location>
        <begin position="21"/>
        <end position="45"/>
    </location>
</feature>
<comment type="subunit">
    <text evidence="11">Part of an enzyme complex containing four subunits: a flavoprotein, an iron-sulfur protein, plus two membrane-anchoring proteins, SdhC and SdhD. The complex can form homotrimers.</text>
</comment>
<dbReference type="InterPro" id="IPR034804">
    <property type="entry name" value="SQR/QFR_C/D"/>
</dbReference>
<reference evidence="14 15" key="1">
    <citation type="journal article" date="2013" name="Genome Announc.">
        <title>Genome Sequence of the Pyrene- and Fluoranthene-Degrading Bacterium Cycloclasticus sp. Strain PY97M.</title>
        <authorList>
            <person name="Cui Z."/>
            <person name="Xu G."/>
            <person name="Li Q."/>
            <person name="Gao W."/>
            <person name="Zheng L."/>
        </authorList>
    </citation>
    <scope>NUCLEOTIDE SEQUENCE [LARGE SCALE GENOMIC DNA]</scope>
    <source>
        <strain evidence="14 15">PY97M</strain>
    </source>
</reference>
<keyword evidence="9 12" id="KW-0408">Iron</keyword>
<comment type="cofactor">
    <cofactor evidence="12">
        <name>heme</name>
        <dbReference type="ChEBI" id="CHEBI:30413"/>
    </cofactor>
    <text evidence="12">The heme is bound between the two transmembrane subunits.</text>
</comment>
<dbReference type="PIRSF" id="PIRSF000178">
    <property type="entry name" value="SDH_cyt_b560"/>
    <property type="match status" value="1"/>
</dbReference>
<keyword evidence="10 13" id="KW-0472">Membrane</keyword>
<feature type="binding site" description="axial binding residue" evidence="12">
    <location>
        <position position="81"/>
    </location>
    <ligand>
        <name>heme</name>
        <dbReference type="ChEBI" id="CHEBI:30413"/>
        <note>ligand shared with second transmembrane subunit</note>
    </ligand>
    <ligandPart>
        <name>Fe</name>
        <dbReference type="ChEBI" id="CHEBI:18248"/>
    </ligandPart>
</feature>
<keyword evidence="8 13" id="KW-1133">Transmembrane helix</keyword>
<dbReference type="GO" id="GO:0009055">
    <property type="term" value="F:electron transfer activity"/>
    <property type="evidence" value="ECO:0007669"/>
    <property type="project" value="InterPro"/>
</dbReference>
<dbReference type="CDD" id="cd03499">
    <property type="entry name" value="SQR_TypeC_SdhC"/>
    <property type="match status" value="1"/>
</dbReference>
<dbReference type="InterPro" id="IPR000701">
    <property type="entry name" value="SuccDH_FuR_B_TM-su"/>
</dbReference>
<dbReference type="Proteomes" id="UP000015462">
    <property type="component" value="Unassembled WGS sequence"/>
</dbReference>
<keyword evidence="7 12" id="KW-0479">Metal-binding</keyword>
<evidence type="ECO:0000256" key="5">
    <source>
        <dbReference type="ARBA" id="ARBA00022617"/>
    </source>
</evidence>
<gene>
    <name evidence="14" type="ORF">L196_09059</name>
</gene>
<evidence type="ECO:0000256" key="12">
    <source>
        <dbReference type="PIRSR" id="PIRSR000178-1"/>
    </source>
</evidence>
<dbReference type="InterPro" id="IPR014314">
    <property type="entry name" value="Succ_DH_cytb556"/>
</dbReference>
<dbReference type="AlphaFoldDB" id="A0AB33Z0N2"/>
<comment type="subcellular location">
    <subcellularLocation>
        <location evidence="2">Membrane</location>
        <topology evidence="2">Multi-pass membrane protein</topology>
    </subcellularLocation>
</comment>
<evidence type="ECO:0000256" key="10">
    <source>
        <dbReference type="ARBA" id="ARBA00023136"/>
    </source>
</evidence>
<dbReference type="SUPFAM" id="SSF81343">
    <property type="entry name" value="Fumarate reductase respiratory complex transmembrane subunits"/>
    <property type="match status" value="1"/>
</dbReference>
<name>A0AB33Z0N2_9GAMM</name>
<evidence type="ECO:0000256" key="1">
    <source>
        <dbReference type="ARBA" id="ARBA00004050"/>
    </source>
</evidence>
<dbReference type="InterPro" id="IPR018495">
    <property type="entry name" value="Succ_DH_cyt_bsu_CS"/>
</dbReference>
<keyword evidence="6 13" id="KW-0812">Transmembrane</keyword>
<evidence type="ECO:0000256" key="6">
    <source>
        <dbReference type="ARBA" id="ARBA00022692"/>
    </source>
</evidence>
<evidence type="ECO:0000256" key="8">
    <source>
        <dbReference type="ARBA" id="ARBA00022989"/>
    </source>
</evidence>
<evidence type="ECO:0000256" key="4">
    <source>
        <dbReference type="ARBA" id="ARBA00020076"/>
    </source>
</evidence>
<evidence type="ECO:0000256" key="7">
    <source>
        <dbReference type="ARBA" id="ARBA00022723"/>
    </source>
</evidence>
<evidence type="ECO:0000313" key="15">
    <source>
        <dbReference type="Proteomes" id="UP000015462"/>
    </source>
</evidence>
<dbReference type="Gene3D" id="1.20.1300.10">
    <property type="entry name" value="Fumarate reductase/succinate dehydrogenase, transmembrane subunit"/>
    <property type="match status" value="1"/>
</dbReference>
<accession>A0AB33Z0N2</accession>
<evidence type="ECO:0000256" key="2">
    <source>
        <dbReference type="ARBA" id="ARBA00004141"/>
    </source>
</evidence>
<dbReference type="PANTHER" id="PTHR10978:SF5">
    <property type="entry name" value="SUCCINATE DEHYDROGENASE CYTOCHROME B560 SUBUNIT, MITOCHONDRIAL"/>
    <property type="match status" value="1"/>
</dbReference>
<keyword evidence="15" id="KW-1185">Reference proteome</keyword>
<sequence length="131" mass="14385">MSSNNRPLSPHLDVYRLPLSALLSIVHRGTGAFLTLGTLVLVWWLMALAGGEESFISAQQFMGSFIGRLVLFGWTFALFFHLSNGIRHLVWDAGYCFEKADVEKTSYIVLGVSVFLTIVVWIVAFSSGAGA</sequence>
<dbReference type="PROSITE" id="PS01000">
    <property type="entry name" value="SDH_CYT_1"/>
    <property type="match status" value="1"/>
</dbReference>
<comment type="caution">
    <text evidence="14">The sequence shown here is derived from an EMBL/GenBank/DDBJ whole genome shotgun (WGS) entry which is preliminary data.</text>
</comment>
<dbReference type="GO" id="GO:0006099">
    <property type="term" value="P:tricarboxylic acid cycle"/>
    <property type="evidence" value="ECO:0007669"/>
    <property type="project" value="InterPro"/>
</dbReference>
<evidence type="ECO:0000313" key="14">
    <source>
        <dbReference type="EMBL" id="EPD12743.1"/>
    </source>
</evidence>
<dbReference type="RefSeq" id="WP_016390737.1">
    <property type="nucleotide sequence ID" value="NZ_KE646809.1"/>
</dbReference>
<proteinExistence type="inferred from homology"/>
<organism evidence="14 15">
    <name type="scientific">Cycloclasticus pugetii</name>
    <dbReference type="NCBI Taxonomy" id="34068"/>
    <lineage>
        <taxon>Bacteria</taxon>
        <taxon>Pseudomonadati</taxon>
        <taxon>Pseudomonadota</taxon>
        <taxon>Gammaproteobacteria</taxon>
        <taxon>Thiotrichales</taxon>
        <taxon>Piscirickettsiaceae</taxon>
        <taxon>Cycloclasticus</taxon>
    </lineage>
</organism>
<dbReference type="EMBL" id="ASHL01000007">
    <property type="protein sequence ID" value="EPD12743.1"/>
    <property type="molecule type" value="Genomic_DNA"/>
</dbReference>
<evidence type="ECO:0000256" key="13">
    <source>
        <dbReference type="SAM" id="Phobius"/>
    </source>
</evidence>
<dbReference type="PROSITE" id="PS01001">
    <property type="entry name" value="SDH_CYT_2"/>
    <property type="match status" value="1"/>
</dbReference>
<comment type="function">
    <text evidence="1">Membrane-anchoring subunit of succinate dehydrogenase (SDH).</text>
</comment>
<evidence type="ECO:0000256" key="11">
    <source>
        <dbReference type="ARBA" id="ARBA00025912"/>
    </source>
</evidence>
<comment type="similarity">
    <text evidence="3">Belongs to the cytochrome b560 family.</text>
</comment>
<protein>
    <recommendedName>
        <fullName evidence="4">Succinate dehydrogenase cytochrome b556 subunit</fullName>
    </recommendedName>
</protein>
<evidence type="ECO:0000256" key="3">
    <source>
        <dbReference type="ARBA" id="ARBA00007244"/>
    </source>
</evidence>